<keyword evidence="9" id="KW-1185">Reference proteome</keyword>
<dbReference type="InterPro" id="IPR009786">
    <property type="entry name" value="Spot_14"/>
</dbReference>
<reference evidence="8" key="3">
    <citation type="submission" date="2022-06" db="UniProtKB">
        <authorList>
            <consortium name="EnsemblMetazoa"/>
        </authorList>
    </citation>
    <scope>IDENTIFICATION</scope>
</reference>
<evidence type="ECO:0000256" key="2">
    <source>
        <dbReference type="ARBA" id="ARBA00004496"/>
    </source>
</evidence>
<dbReference type="InterPro" id="IPR053719">
    <property type="entry name" value="Lipogen_MT_Stabilize_sf"/>
</dbReference>
<feature type="compositionally biased region" description="Low complexity" evidence="6">
    <location>
        <begin position="142"/>
        <end position="151"/>
    </location>
</feature>
<accession>A0A834VCZ8</accession>
<dbReference type="AlphaFoldDB" id="A0A834VCZ8"/>
<keyword evidence="4" id="KW-0963">Cytoplasm</keyword>
<evidence type="ECO:0000313" key="7">
    <source>
        <dbReference type="EMBL" id="KAF7490769.1"/>
    </source>
</evidence>
<feature type="region of interest" description="Disordered" evidence="6">
    <location>
        <begin position="124"/>
        <end position="162"/>
    </location>
</feature>
<dbReference type="OMA" id="KIARNDN"/>
<evidence type="ECO:0000313" key="8">
    <source>
        <dbReference type="EnsemblMetazoa" id="KAF7490769.1"/>
    </source>
</evidence>
<keyword evidence="5" id="KW-0539">Nucleus</keyword>
<dbReference type="PANTHER" id="PTHR14315:SF17">
    <property type="entry name" value="MIP21584P"/>
    <property type="match status" value="1"/>
</dbReference>
<reference evidence="9" key="1">
    <citation type="journal article" date="2020" name="PLoS Negl. Trop. Dis.">
        <title>High-quality nuclear genome for Sarcoptes scabiei-A critical resource for a neglected parasite.</title>
        <authorList>
            <person name="Korhonen P.K."/>
            <person name="Gasser R.B."/>
            <person name="Ma G."/>
            <person name="Wang T."/>
            <person name="Stroehlein A.J."/>
            <person name="Young N.D."/>
            <person name="Ang C.S."/>
            <person name="Fernando D.D."/>
            <person name="Lu H.C."/>
            <person name="Taylor S."/>
            <person name="Reynolds S.L."/>
            <person name="Mofiz E."/>
            <person name="Najaraj S.H."/>
            <person name="Gowda H."/>
            <person name="Madugundu A."/>
            <person name="Renuse S."/>
            <person name="Holt D."/>
            <person name="Pandey A."/>
            <person name="Papenfuss A.T."/>
            <person name="Fischer K."/>
        </authorList>
    </citation>
    <scope>NUCLEOTIDE SEQUENCE [LARGE SCALE GENOMIC DNA]</scope>
</reference>
<evidence type="ECO:0000313" key="9">
    <source>
        <dbReference type="Proteomes" id="UP000070412"/>
    </source>
</evidence>
<comment type="similarity">
    <text evidence="3">Belongs to the SPOT14 family.</text>
</comment>
<name>A0A834VCZ8_SARSC</name>
<comment type="subcellular location">
    <subcellularLocation>
        <location evidence="2">Cytoplasm</location>
    </subcellularLocation>
    <subcellularLocation>
        <location evidence="1">Nucleus</location>
    </subcellularLocation>
</comment>
<evidence type="ECO:0000256" key="3">
    <source>
        <dbReference type="ARBA" id="ARBA00009488"/>
    </source>
</evidence>
<dbReference type="GO" id="GO:0046890">
    <property type="term" value="P:regulation of lipid biosynthetic process"/>
    <property type="evidence" value="ECO:0007669"/>
    <property type="project" value="TreeGrafter"/>
</dbReference>
<dbReference type="Proteomes" id="UP000070412">
    <property type="component" value="Unassembled WGS sequence"/>
</dbReference>
<evidence type="ECO:0000256" key="6">
    <source>
        <dbReference type="SAM" id="MobiDB-lite"/>
    </source>
</evidence>
<proteinExistence type="inferred from homology"/>
<dbReference type="EnsemblMetazoa" id="SSS_5546s_mrna">
    <property type="protein sequence ID" value="KAF7490769.1"/>
    <property type="gene ID" value="SSS_5546"/>
</dbReference>
<protein>
    <submittedName>
        <fullName evidence="7">Mid1-interacting protein 1</fullName>
    </submittedName>
</protein>
<evidence type="ECO:0000256" key="1">
    <source>
        <dbReference type="ARBA" id="ARBA00004123"/>
    </source>
</evidence>
<dbReference type="OrthoDB" id="5951908at2759"/>
<organism evidence="7">
    <name type="scientific">Sarcoptes scabiei</name>
    <name type="common">Itch mite</name>
    <name type="synonym">Acarus scabiei</name>
    <dbReference type="NCBI Taxonomy" id="52283"/>
    <lineage>
        <taxon>Eukaryota</taxon>
        <taxon>Metazoa</taxon>
        <taxon>Ecdysozoa</taxon>
        <taxon>Arthropoda</taxon>
        <taxon>Chelicerata</taxon>
        <taxon>Arachnida</taxon>
        <taxon>Acari</taxon>
        <taxon>Acariformes</taxon>
        <taxon>Sarcoptiformes</taxon>
        <taxon>Astigmata</taxon>
        <taxon>Psoroptidia</taxon>
        <taxon>Sarcoptoidea</taxon>
        <taxon>Sarcoptidae</taxon>
        <taxon>Sarcoptinae</taxon>
        <taxon>Sarcoptes</taxon>
    </lineage>
</organism>
<dbReference type="EMBL" id="WVUK01000062">
    <property type="protein sequence ID" value="KAF7490769.1"/>
    <property type="molecule type" value="Genomic_DNA"/>
</dbReference>
<evidence type="ECO:0000256" key="4">
    <source>
        <dbReference type="ARBA" id="ARBA00022490"/>
    </source>
</evidence>
<gene>
    <name evidence="7" type="ORF">SSS_5546</name>
</gene>
<reference evidence="7" key="2">
    <citation type="submission" date="2020-01" db="EMBL/GenBank/DDBJ databases">
        <authorList>
            <person name="Korhonen P.K.K."/>
            <person name="Guangxu M.G."/>
            <person name="Wang T.W."/>
            <person name="Stroehlein A.J.S."/>
            <person name="Young N.D."/>
            <person name="Ang C.-S.A."/>
            <person name="Fernando D.W.F."/>
            <person name="Lu H.L."/>
            <person name="Taylor S.T."/>
            <person name="Ehtesham M.E.M."/>
            <person name="Najaraj S.H.N."/>
            <person name="Harsha G.H.G."/>
            <person name="Madugundu A.M."/>
            <person name="Renuse S.R."/>
            <person name="Holt D.H."/>
            <person name="Pandey A.P."/>
            <person name="Papenfuss A.P."/>
            <person name="Gasser R.B.G."/>
            <person name="Fischer K.F."/>
        </authorList>
    </citation>
    <scope>NUCLEOTIDE SEQUENCE</scope>
    <source>
        <strain evidence="7">SSS_KF_BRIS2020</strain>
    </source>
</reference>
<dbReference type="Gene3D" id="6.10.140.1610">
    <property type="match status" value="1"/>
</dbReference>
<dbReference type="GO" id="GO:0005634">
    <property type="term" value="C:nucleus"/>
    <property type="evidence" value="ECO:0007669"/>
    <property type="project" value="UniProtKB-SubCell"/>
</dbReference>
<dbReference type="PANTHER" id="PTHR14315">
    <property type="entry name" value="SPOT14 FAMILY MEMBER"/>
    <property type="match status" value="1"/>
</dbReference>
<dbReference type="GO" id="GO:0005829">
    <property type="term" value="C:cytosol"/>
    <property type="evidence" value="ECO:0007669"/>
    <property type="project" value="TreeGrafter"/>
</dbReference>
<sequence length="213" mass="23510">MIPGTGDLSSRRNHTKKYASVSHQGLMCSQQSILTAMERFVRSMNNMDATVLVPSKLQDMNTIGVKVQRHVPIALTNTELHNFYLMLNDVKKELLWGPCSLISQASSHDFGVLMNRSSSVASSNQSSQSIVKHSRKSSEDCLGSLGSSLSSNASDTESDADSMITDRDCIEDPTAHMFSAFQHHLQGLNTILHQLADSADYLSARYQEEIEET</sequence>
<dbReference type="Pfam" id="PF07084">
    <property type="entry name" value="Spot_14"/>
    <property type="match status" value="1"/>
</dbReference>
<evidence type="ECO:0000256" key="5">
    <source>
        <dbReference type="ARBA" id="ARBA00023242"/>
    </source>
</evidence>